<name>A0A2X0KCS0_9BASI</name>
<evidence type="ECO:0000259" key="5">
    <source>
        <dbReference type="Pfam" id="PF05726"/>
    </source>
</evidence>
<dbReference type="Gene3D" id="2.60.120.10">
    <property type="entry name" value="Jelly Rolls"/>
    <property type="match status" value="2"/>
</dbReference>
<feature type="domain" description="Pirin C-terminal" evidence="5">
    <location>
        <begin position="186"/>
        <end position="294"/>
    </location>
</feature>
<evidence type="ECO:0000256" key="3">
    <source>
        <dbReference type="RuleBase" id="RU003457"/>
    </source>
</evidence>
<dbReference type="Pfam" id="PF02678">
    <property type="entry name" value="Pirin"/>
    <property type="match status" value="1"/>
</dbReference>
<protein>
    <submittedName>
        <fullName evidence="6">BZ3500_MvSof-1268-A1-R1_Chr10-2g02957 protein</fullName>
    </submittedName>
</protein>
<evidence type="ECO:0000313" key="6">
    <source>
        <dbReference type="EMBL" id="SDA01819.1"/>
    </source>
</evidence>
<evidence type="ECO:0000256" key="2">
    <source>
        <dbReference type="PIRSR" id="PIRSR006232-1"/>
    </source>
</evidence>
<reference evidence="7" key="1">
    <citation type="submission" date="2016-10" db="EMBL/GenBank/DDBJ databases">
        <authorList>
            <person name="Jeantristanb JTB J.-T."/>
            <person name="Ricardo R."/>
        </authorList>
    </citation>
    <scope>NUCLEOTIDE SEQUENCE [LARGE SCALE GENOMIC DNA]</scope>
</reference>
<organism evidence="6 7">
    <name type="scientific">Microbotryum saponariae</name>
    <dbReference type="NCBI Taxonomy" id="289078"/>
    <lineage>
        <taxon>Eukaryota</taxon>
        <taxon>Fungi</taxon>
        <taxon>Dikarya</taxon>
        <taxon>Basidiomycota</taxon>
        <taxon>Pucciniomycotina</taxon>
        <taxon>Microbotryomycetes</taxon>
        <taxon>Microbotryales</taxon>
        <taxon>Microbotryaceae</taxon>
        <taxon>Microbotryum</taxon>
    </lineage>
</organism>
<keyword evidence="2" id="KW-0408">Iron</keyword>
<keyword evidence="7" id="KW-1185">Reference proteome</keyword>
<feature type="domain" description="Pirin N-terminal" evidence="4">
    <location>
        <begin position="29"/>
        <end position="124"/>
    </location>
</feature>
<dbReference type="PIRSF" id="PIRSF006232">
    <property type="entry name" value="Pirin"/>
    <property type="match status" value="1"/>
</dbReference>
<evidence type="ECO:0000256" key="1">
    <source>
        <dbReference type="ARBA" id="ARBA00008416"/>
    </source>
</evidence>
<dbReference type="STRING" id="289078.A0A2X0KCS0"/>
<dbReference type="InterPro" id="IPR014710">
    <property type="entry name" value="RmlC-like_jellyroll"/>
</dbReference>
<proteinExistence type="inferred from homology"/>
<keyword evidence="2" id="KW-0479">Metal-binding</keyword>
<comment type="similarity">
    <text evidence="1 3">Belongs to the pirin family.</text>
</comment>
<accession>A0A2X0KCS0</accession>
<dbReference type="GO" id="GO:0046872">
    <property type="term" value="F:metal ion binding"/>
    <property type="evidence" value="ECO:0007669"/>
    <property type="project" value="UniProtKB-KW"/>
</dbReference>
<dbReference type="SUPFAM" id="SSF51182">
    <property type="entry name" value="RmlC-like cupins"/>
    <property type="match status" value="1"/>
</dbReference>
<dbReference type="InterPro" id="IPR003829">
    <property type="entry name" value="Pirin_N_dom"/>
</dbReference>
<dbReference type="Pfam" id="PF05726">
    <property type="entry name" value="Pirin_C"/>
    <property type="match status" value="1"/>
</dbReference>
<dbReference type="EMBL" id="FMWP01000117">
    <property type="protein sequence ID" value="SDA01819.1"/>
    <property type="molecule type" value="Genomic_DNA"/>
</dbReference>
<dbReference type="CDD" id="cd02247">
    <property type="entry name" value="cupin_pirin_C"/>
    <property type="match status" value="1"/>
</dbReference>
<dbReference type="CDD" id="cd02909">
    <property type="entry name" value="cupin_pirin_N"/>
    <property type="match status" value="1"/>
</dbReference>
<evidence type="ECO:0000259" key="4">
    <source>
        <dbReference type="Pfam" id="PF02678"/>
    </source>
</evidence>
<dbReference type="InterPro" id="IPR008778">
    <property type="entry name" value="Pirin_C_dom"/>
</dbReference>
<sequence>MSSTAVQVSRKIVKSILSRETPEGAGAIVRRSIGTPQLRNFTPFLMLDHFNVGEGGFPDHPHRGMSTITYMLEGSFKHEDFMGHAGTINAGDLQFMTAGKGILHAEMPVRGPGLPNPKGLQLWVDLPQAKRMTEASYQELKSSEIPSAHPTSNTTIKVISGTALGNESEGSVTSPIKPPGGCWIFDVTFKAKGEQVFQAIPAGWNAFAYTLEGQTLIGGDSSLTKPTDPFYTVVLSSAEGERGVRLESVSEGSRLLVLIAGEPLDQEIIQYGPFVMDTEQGIRQAFQDFQMGVNGFEKARGWQSEIGKPSRGA</sequence>
<dbReference type="PANTHER" id="PTHR13903:SF8">
    <property type="entry name" value="PIRIN"/>
    <property type="match status" value="1"/>
</dbReference>
<dbReference type="OrthoDB" id="198735at2759"/>
<feature type="binding site" evidence="2">
    <location>
        <position position="62"/>
    </location>
    <ligand>
        <name>Fe cation</name>
        <dbReference type="ChEBI" id="CHEBI:24875"/>
    </ligand>
</feature>
<feature type="binding site" evidence="2">
    <location>
        <position position="106"/>
    </location>
    <ligand>
        <name>Fe cation</name>
        <dbReference type="ChEBI" id="CHEBI:24875"/>
    </ligand>
</feature>
<feature type="binding site" evidence="2">
    <location>
        <position position="60"/>
    </location>
    <ligand>
        <name>Fe cation</name>
        <dbReference type="ChEBI" id="CHEBI:24875"/>
    </ligand>
</feature>
<evidence type="ECO:0000313" key="7">
    <source>
        <dbReference type="Proteomes" id="UP000249723"/>
    </source>
</evidence>
<gene>
    <name evidence="6" type="ORF">BZ3500_MVSOF-1268-A1-R1_CHR10-2G02957</name>
</gene>
<dbReference type="PANTHER" id="PTHR13903">
    <property type="entry name" value="PIRIN-RELATED"/>
    <property type="match status" value="1"/>
</dbReference>
<comment type="cofactor">
    <cofactor evidence="2">
        <name>Fe cation</name>
        <dbReference type="ChEBI" id="CHEBI:24875"/>
    </cofactor>
    <text evidence="2">Binds 1 Fe cation per subunit.</text>
</comment>
<dbReference type="AlphaFoldDB" id="A0A2X0KCS0"/>
<dbReference type="Proteomes" id="UP000249723">
    <property type="component" value="Unassembled WGS sequence"/>
</dbReference>
<dbReference type="InterPro" id="IPR012093">
    <property type="entry name" value="Pirin"/>
</dbReference>
<dbReference type="InterPro" id="IPR011051">
    <property type="entry name" value="RmlC_Cupin_sf"/>
</dbReference>
<feature type="binding site" evidence="2">
    <location>
        <position position="104"/>
    </location>
    <ligand>
        <name>Fe cation</name>
        <dbReference type="ChEBI" id="CHEBI:24875"/>
    </ligand>
</feature>